<feature type="transmembrane region" description="Helical" evidence="6">
    <location>
        <begin position="63"/>
        <end position="81"/>
    </location>
</feature>
<comment type="similarity">
    <text evidence="2">Belongs to the CbiQ family.</text>
</comment>
<feature type="transmembrane region" description="Helical" evidence="6">
    <location>
        <begin position="93"/>
        <end position="111"/>
    </location>
</feature>
<protein>
    <submittedName>
        <fullName evidence="7">Energy-coupling factor transporter transmembrane protein EcfT</fullName>
    </submittedName>
</protein>
<dbReference type="CDD" id="cd16914">
    <property type="entry name" value="EcfT"/>
    <property type="match status" value="1"/>
</dbReference>
<proteinExistence type="inferred from homology"/>
<dbReference type="PANTHER" id="PTHR33514">
    <property type="entry name" value="PROTEIN ABCI12, CHLOROPLASTIC"/>
    <property type="match status" value="1"/>
</dbReference>
<dbReference type="EMBL" id="JBBYXI010000001">
    <property type="protein sequence ID" value="MEN3930248.1"/>
    <property type="molecule type" value="Genomic_DNA"/>
</dbReference>
<gene>
    <name evidence="7" type="ORF">WJT86_04125</name>
</gene>
<keyword evidence="8" id="KW-1185">Reference proteome</keyword>
<dbReference type="PANTHER" id="PTHR33514:SF13">
    <property type="entry name" value="PROTEIN ABCI12, CHLOROPLASTIC"/>
    <property type="match status" value="1"/>
</dbReference>
<name>A0ABV0BI90_9HYPH</name>
<accession>A0ABV0BI90</accession>
<dbReference type="InterPro" id="IPR003339">
    <property type="entry name" value="ABC/ECF_trnsptr_transmembrane"/>
</dbReference>
<evidence type="ECO:0000313" key="8">
    <source>
        <dbReference type="Proteomes" id="UP001418637"/>
    </source>
</evidence>
<keyword evidence="3 6" id="KW-0812">Transmembrane</keyword>
<organism evidence="7 8">
    <name type="scientific">Hohaiivirga grylli</name>
    <dbReference type="NCBI Taxonomy" id="3133970"/>
    <lineage>
        <taxon>Bacteria</taxon>
        <taxon>Pseudomonadati</taxon>
        <taxon>Pseudomonadota</taxon>
        <taxon>Alphaproteobacteria</taxon>
        <taxon>Hyphomicrobiales</taxon>
        <taxon>Methylobacteriaceae</taxon>
        <taxon>Hohaiivirga</taxon>
    </lineage>
</organism>
<feature type="transmembrane region" description="Helical" evidence="6">
    <location>
        <begin position="21"/>
        <end position="51"/>
    </location>
</feature>
<comment type="caution">
    <text evidence="7">The sequence shown here is derived from an EMBL/GenBank/DDBJ whole genome shotgun (WGS) entry which is preliminary data.</text>
</comment>
<reference evidence="7 8" key="1">
    <citation type="submission" date="2024-04" db="EMBL/GenBank/DDBJ databases">
        <title>A novel species isolated from cricket.</title>
        <authorList>
            <person name="Wang H.-C."/>
        </authorList>
    </citation>
    <scope>NUCLEOTIDE SEQUENCE [LARGE SCALE GENOMIC DNA]</scope>
    <source>
        <strain evidence="7 8">WL0021</strain>
    </source>
</reference>
<dbReference type="Pfam" id="PF02361">
    <property type="entry name" value="CbiQ"/>
    <property type="match status" value="1"/>
</dbReference>
<evidence type="ECO:0000256" key="2">
    <source>
        <dbReference type="ARBA" id="ARBA00008564"/>
    </source>
</evidence>
<evidence type="ECO:0000256" key="3">
    <source>
        <dbReference type="ARBA" id="ARBA00022692"/>
    </source>
</evidence>
<evidence type="ECO:0000256" key="4">
    <source>
        <dbReference type="ARBA" id="ARBA00022989"/>
    </source>
</evidence>
<dbReference type="RefSeq" id="WP_346336210.1">
    <property type="nucleotide sequence ID" value="NZ_JBBYXI010000001.1"/>
</dbReference>
<keyword evidence="4 6" id="KW-1133">Transmembrane helix</keyword>
<keyword evidence="5 6" id="KW-0472">Membrane</keyword>
<comment type="subcellular location">
    <subcellularLocation>
        <location evidence="1">Membrane</location>
        <topology evidence="1">Multi-pass membrane protein</topology>
    </subcellularLocation>
</comment>
<evidence type="ECO:0000256" key="6">
    <source>
        <dbReference type="SAM" id="Phobius"/>
    </source>
</evidence>
<evidence type="ECO:0000256" key="1">
    <source>
        <dbReference type="ARBA" id="ARBA00004141"/>
    </source>
</evidence>
<evidence type="ECO:0000256" key="5">
    <source>
        <dbReference type="ARBA" id="ARBA00023136"/>
    </source>
</evidence>
<sequence>MIAGYLARDTFLHRISAGKKLLLLAGISVAFPFVHWIWFPGIVLSLVLVAYALCGREALKRLLAMRMLILFLVFIGLFQVYSTDWITGLNMVLRLLSMILLADLVTLSSTMQEMMNAIQPLLRPFARFGVSPHRVSLAVALVLRFIPYLLVSWRERDEAYRARTGKRGGIKIIAPFIVETMHLADRVAETLDARGFGINTDKNRGIGS</sequence>
<dbReference type="Proteomes" id="UP001418637">
    <property type="component" value="Unassembled WGS sequence"/>
</dbReference>
<evidence type="ECO:0000313" key="7">
    <source>
        <dbReference type="EMBL" id="MEN3930248.1"/>
    </source>
</evidence>